<feature type="transmembrane region" description="Helical" evidence="1">
    <location>
        <begin position="213"/>
        <end position="231"/>
    </location>
</feature>
<feature type="transmembrane region" description="Helical" evidence="1">
    <location>
        <begin position="157"/>
        <end position="179"/>
    </location>
</feature>
<keyword evidence="4" id="KW-1185">Reference proteome</keyword>
<proteinExistence type="predicted"/>
<feature type="transmembrane region" description="Helical" evidence="1">
    <location>
        <begin position="41"/>
        <end position="58"/>
    </location>
</feature>
<evidence type="ECO:0000313" key="4">
    <source>
        <dbReference type="Proteomes" id="UP001500305"/>
    </source>
</evidence>
<gene>
    <name evidence="3" type="ORF">GCM10010430_05990</name>
</gene>
<organism evidence="3 4">
    <name type="scientific">Kitasatospora cystarginea</name>
    <dbReference type="NCBI Taxonomy" id="58350"/>
    <lineage>
        <taxon>Bacteria</taxon>
        <taxon>Bacillati</taxon>
        <taxon>Actinomycetota</taxon>
        <taxon>Actinomycetes</taxon>
        <taxon>Kitasatosporales</taxon>
        <taxon>Streptomycetaceae</taxon>
        <taxon>Kitasatospora</taxon>
    </lineage>
</organism>
<dbReference type="RefSeq" id="WP_344634594.1">
    <property type="nucleotide sequence ID" value="NZ_BAAATR010000002.1"/>
</dbReference>
<feature type="domain" description="CAAX prenyl protease 2/Lysostaphin resistance protein A-like" evidence="2">
    <location>
        <begin position="122"/>
        <end position="226"/>
    </location>
</feature>
<evidence type="ECO:0000259" key="2">
    <source>
        <dbReference type="Pfam" id="PF02517"/>
    </source>
</evidence>
<accession>A0ABP5Q8J6</accession>
<keyword evidence="1" id="KW-0472">Membrane</keyword>
<protein>
    <recommendedName>
        <fullName evidence="2">CAAX prenyl protease 2/Lysostaphin resistance protein A-like domain-containing protein</fullName>
    </recommendedName>
</protein>
<dbReference type="PANTHER" id="PTHR35797">
    <property type="entry name" value="PROTEASE-RELATED"/>
    <property type="match status" value="1"/>
</dbReference>
<keyword evidence="1" id="KW-0812">Transmembrane</keyword>
<feature type="transmembrane region" description="Helical" evidence="1">
    <location>
        <begin position="78"/>
        <end position="99"/>
    </location>
</feature>
<feature type="transmembrane region" description="Helical" evidence="1">
    <location>
        <begin position="119"/>
        <end position="137"/>
    </location>
</feature>
<dbReference type="InterPro" id="IPR042150">
    <property type="entry name" value="MmRce1-like"/>
</dbReference>
<reference evidence="4" key="1">
    <citation type="journal article" date="2019" name="Int. J. Syst. Evol. Microbiol.">
        <title>The Global Catalogue of Microorganisms (GCM) 10K type strain sequencing project: providing services to taxonomists for standard genome sequencing and annotation.</title>
        <authorList>
            <consortium name="The Broad Institute Genomics Platform"/>
            <consortium name="The Broad Institute Genome Sequencing Center for Infectious Disease"/>
            <person name="Wu L."/>
            <person name="Ma J."/>
        </authorList>
    </citation>
    <scope>NUCLEOTIDE SEQUENCE [LARGE SCALE GENOMIC DNA]</scope>
    <source>
        <strain evidence="4">JCM 7356</strain>
    </source>
</reference>
<evidence type="ECO:0000256" key="1">
    <source>
        <dbReference type="SAM" id="Phobius"/>
    </source>
</evidence>
<dbReference type="EMBL" id="BAAATR010000002">
    <property type="protein sequence ID" value="GAA2228962.1"/>
    <property type="molecule type" value="Genomic_DNA"/>
</dbReference>
<keyword evidence="1" id="KW-1133">Transmembrane helix</keyword>
<dbReference type="Pfam" id="PF02517">
    <property type="entry name" value="Rce1-like"/>
    <property type="match status" value="1"/>
</dbReference>
<feature type="transmembrane region" description="Helical" evidence="1">
    <location>
        <begin position="243"/>
        <end position="260"/>
    </location>
</feature>
<feature type="transmembrane region" description="Helical" evidence="1">
    <location>
        <begin position="185"/>
        <end position="206"/>
    </location>
</feature>
<dbReference type="Proteomes" id="UP001500305">
    <property type="component" value="Unassembled WGS sequence"/>
</dbReference>
<comment type="caution">
    <text evidence="3">The sequence shown here is derived from an EMBL/GenBank/DDBJ whole genome shotgun (WGS) entry which is preliminary data.</text>
</comment>
<sequence length="274" mass="29447">MNPRNRGVAVFLALTFGAGWAWLLLARLILRLSLVNPLAQLPFALLPAVAAVVVRRWVTHEGFRDAALALRLRQAWPYYLAAWLGPLLLAGAAVGLAAVFGHRPDLGQLAGAAPGLPGWSIPLLLTVLAAVLTPLYWGEEFGWTGYLRLRLLPDRPLLSVLLTGLIWAGWHYPLALLGYLHFAHLAAGLVVWTASILCQECLLAWLRTRSGSIWPAALAHAGNNMVLSLLMNLLLSGRGLDDVALTLFPVPALAVAAYVTTRGLRRSTAAGATA</sequence>
<name>A0ABP5Q8J6_9ACTN</name>
<evidence type="ECO:0000313" key="3">
    <source>
        <dbReference type="EMBL" id="GAA2228962.1"/>
    </source>
</evidence>
<dbReference type="PANTHER" id="PTHR35797:SF1">
    <property type="entry name" value="PROTEASE"/>
    <property type="match status" value="1"/>
</dbReference>
<dbReference type="InterPro" id="IPR003675">
    <property type="entry name" value="Rce1/LyrA-like_dom"/>
</dbReference>